<proteinExistence type="inferred from homology"/>
<gene>
    <name evidence="13" type="ORF">A1O1_08556</name>
</gene>
<comment type="caution">
    <text evidence="13">The sequence shown here is derived from an EMBL/GenBank/DDBJ whole genome shotgun (WGS) entry which is preliminary data.</text>
</comment>
<name>W9XTW0_9EURO</name>
<dbReference type="InterPro" id="IPR004709">
    <property type="entry name" value="NaH_exchanger"/>
</dbReference>
<feature type="transmembrane region" description="Helical" evidence="11">
    <location>
        <begin position="38"/>
        <end position="57"/>
    </location>
</feature>
<evidence type="ECO:0000256" key="5">
    <source>
        <dbReference type="ARBA" id="ARBA00023053"/>
    </source>
</evidence>
<comment type="similarity">
    <text evidence="9">Belongs to the monovalent cation:proton antiporter 1 (CPA1) transporter (TC 2.A.36) family.</text>
</comment>
<dbReference type="OrthoDB" id="196264at2759"/>
<dbReference type="PANTHER" id="PTHR10110">
    <property type="entry name" value="SODIUM/HYDROGEN EXCHANGER"/>
    <property type="match status" value="1"/>
</dbReference>
<dbReference type="eggNOG" id="KOG1965">
    <property type="taxonomic scope" value="Eukaryota"/>
</dbReference>
<dbReference type="AlphaFoldDB" id="W9XTW0"/>
<dbReference type="EMBL" id="AMWN01000008">
    <property type="protein sequence ID" value="EXJ80411.1"/>
    <property type="molecule type" value="Genomic_DNA"/>
</dbReference>
<dbReference type="PRINTS" id="PR01084">
    <property type="entry name" value="NAHEXCHNGR"/>
</dbReference>
<dbReference type="GO" id="GO:0015386">
    <property type="term" value="F:potassium:proton antiporter activity"/>
    <property type="evidence" value="ECO:0007669"/>
    <property type="project" value="TreeGrafter"/>
</dbReference>
<evidence type="ECO:0000256" key="9">
    <source>
        <dbReference type="RuleBase" id="RU003722"/>
    </source>
</evidence>
<feature type="transmembrane region" description="Helical" evidence="11">
    <location>
        <begin position="431"/>
        <end position="452"/>
    </location>
</feature>
<accession>W9XTW0</accession>
<feature type="compositionally biased region" description="Gly residues" evidence="10">
    <location>
        <begin position="636"/>
        <end position="651"/>
    </location>
</feature>
<dbReference type="GO" id="GO:0015385">
    <property type="term" value="F:sodium:proton antiporter activity"/>
    <property type="evidence" value="ECO:0007669"/>
    <property type="project" value="InterPro"/>
</dbReference>
<evidence type="ECO:0000256" key="6">
    <source>
        <dbReference type="ARBA" id="ARBA00023065"/>
    </source>
</evidence>
<protein>
    <recommendedName>
        <fullName evidence="9">Sodium/hydrogen exchanger</fullName>
    </recommendedName>
</protein>
<dbReference type="InterPro" id="IPR006153">
    <property type="entry name" value="Cation/H_exchanger_TM"/>
</dbReference>
<evidence type="ECO:0000256" key="2">
    <source>
        <dbReference type="ARBA" id="ARBA00022448"/>
    </source>
</evidence>
<keyword evidence="14" id="KW-1185">Reference proteome</keyword>
<evidence type="ECO:0000256" key="7">
    <source>
        <dbReference type="ARBA" id="ARBA00023136"/>
    </source>
</evidence>
<dbReference type="GO" id="GO:0000329">
    <property type="term" value="C:fungal-type vacuole membrane"/>
    <property type="evidence" value="ECO:0007669"/>
    <property type="project" value="TreeGrafter"/>
</dbReference>
<feature type="transmembrane region" description="Helical" evidence="11">
    <location>
        <begin position="355"/>
        <end position="384"/>
    </location>
</feature>
<feature type="transmembrane region" description="Helical" evidence="11">
    <location>
        <begin position="163"/>
        <end position="187"/>
    </location>
</feature>
<dbReference type="Proteomes" id="UP000019484">
    <property type="component" value="Unassembled WGS sequence"/>
</dbReference>
<sequence>MASSLVGATLNILRRQVEDVDPDAEPAEAGQKEIFSSWALFILIMLLIAALFTSYILQQKRIQAVHETVISIFAGMIVGLVIRVTPGTAIQDTVSFDYQFFFNLLLPPIILNSGYELHQANFFRNIGTILTFAFAGTFISAVSLGLILWLWTRIPFDGFSITWVEAISVGATLSATDPVTILAIFNLYKVEPKLYTVIFGESILNDAIAIVLFETAQRYREGASGNLNIISLFEAIGIFLLVFFTSLMIGVVVGVGTALALKYTLVRRFPKIESCLVFLIAYATYFFSNGVHMSGIVSLLFCGITLEHYAYYNMSRRTQLTTKFVFQILAQLSENFIFIYLGLTLFTETDLVFKPLFILVTVVGICAARWLAVFPLSKAINYIIRLRAKRRGHEVAEELPWHYQAMLFWAGLRGAVGVALAAGLQGNEGPALRATVLVVVVLTVIIFGGTTARMLEILGIRTGVVEEIDSDDEFDIETANGGTYYKRSGTGFGHNPRPSIGLDYVGNSRPGAVNGSAARPHTDRGYSSSNGRSPPLGRVKGANHRRHSTLSQRERDRDAAAQHGNLLSGSGSASDDEDAAAADLDLPPAAPRRKPSPLAPVPAAKDNTSNPYESRTWSTPDIIFSTESHDDSGDMGNPGAGGGMEGAGAGAGTGTPGPVAAAAGLAATTGPSSSIRNLLRGATADHTAWFRQLDEDYIKPHLLLDQHQGHGKGPPPV</sequence>
<evidence type="ECO:0000256" key="1">
    <source>
        <dbReference type="ARBA" id="ARBA00004141"/>
    </source>
</evidence>
<keyword evidence="9" id="KW-0050">Antiport</keyword>
<dbReference type="Gene3D" id="6.10.140.1330">
    <property type="match status" value="1"/>
</dbReference>
<evidence type="ECO:0000313" key="13">
    <source>
        <dbReference type="EMBL" id="EXJ80411.1"/>
    </source>
</evidence>
<keyword evidence="7 11" id="KW-0472">Membrane</keyword>
<feature type="compositionally biased region" description="Polar residues" evidence="10">
    <location>
        <begin position="606"/>
        <end position="619"/>
    </location>
</feature>
<evidence type="ECO:0000256" key="10">
    <source>
        <dbReference type="SAM" id="MobiDB-lite"/>
    </source>
</evidence>
<organism evidence="13 14">
    <name type="scientific">Capronia coronata CBS 617.96</name>
    <dbReference type="NCBI Taxonomy" id="1182541"/>
    <lineage>
        <taxon>Eukaryota</taxon>
        <taxon>Fungi</taxon>
        <taxon>Dikarya</taxon>
        <taxon>Ascomycota</taxon>
        <taxon>Pezizomycotina</taxon>
        <taxon>Eurotiomycetes</taxon>
        <taxon>Chaetothyriomycetidae</taxon>
        <taxon>Chaetothyriales</taxon>
        <taxon>Herpotrichiellaceae</taxon>
        <taxon>Capronia</taxon>
    </lineage>
</organism>
<keyword evidence="5" id="KW-0915">Sodium</keyword>
<evidence type="ECO:0000313" key="14">
    <source>
        <dbReference type="Proteomes" id="UP000019484"/>
    </source>
</evidence>
<evidence type="ECO:0000256" key="4">
    <source>
        <dbReference type="ARBA" id="ARBA00022989"/>
    </source>
</evidence>
<dbReference type="InterPro" id="IPR018422">
    <property type="entry name" value="Cation/H_exchanger_CPA1"/>
</dbReference>
<dbReference type="HOGENOM" id="CLU_005912_5_2_1"/>
<feature type="transmembrane region" description="Helical" evidence="11">
    <location>
        <begin position="233"/>
        <end position="260"/>
    </location>
</feature>
<feature type="transmembrane region" description="Helical" evidence="11">
    <location>
        <begin position="324"/>
        <end position="343"/>
    </location>
</feature>
<feature type="transmembrane region" description="Helical" evidence="11">
    <location>
        <begin position="98"/>
        <end position="117"/>
    </location>
</feature>
<dbReference type="GO" id="GO:0005770">
    <property type="term" value="C:late endosome"/>
    <property type="evidence" value="ECO:0007669"/>
    <property type="project" value="TreeGrafter"/>
</dbReference>
<dbReference type="GeneID" id="19163404"/>
<dbReference type="NCBIfam" id="TIGR00840">
    <property type="entry name" value="b_cpa1"/>
    <property type="match status" value="1"/>
</dbReference>
<keyword evidence="6 9" id="KW-0406">Ion transport</keyword>
<keyword evidence="4 11" id="KW-1133">Transmembrane helix</keyword>
<feature type="transmembrane region" description="Helical" evidence="11">
    <location>
        <begin position="69"/>
        <end position="86"/>
    </location>
</feature>
<dbReference type="Pfam" id="PF00999">
    <property type="entry name" value="Na_H_Exchanger"/>
    <property type="match status" value="1"/>
</dbReference>
<dbReference type="PANTHER" id="PTHR10110:SF187">
    <property type="entry name" value="SODIUM_HYDROGEN EXCHANGER"/>
    <property type="match status" value="1"/>
</dbReference>
<evidence type="ECO:0000259" key="12">
    <source>
        <dbReference type="Pfam" id="PF00999"/>
    </source>
</evidence>
<dbReference type="GO" id="GO:0005769">
    <property type="term" value="C:early endosome"/>
    <property type="evidence" value="ECO:0007669"/>
    <property type="project" value="TreeGrafter"/>
</dbReference>
<evidence type="ECO:0000256" key="11">
    <source>
        <dbReference type="SAM" id="Phobius"/>
    </source>
</evidence>
<feature type="region of interest" description="Disordered" evidence="10">
    <location>
        <begin position="498"/>
        <end position="651"/>
    </location>
</feature>
<dbReference type="RefSeq" id="XP_007727605.1">
    <property type="nucleotide sequence ID" value="XM_007729415.1"/>
</dbReference>
<keyword evidence="2 9" id="KW-0813">Transport</keyword>
<comment type="subcellular location">
    <subcellularLocation>
        <location evidence="1">Membrane</location>
        <topology evidence="1">Multi-pass membrane protein</topology>
    </subcellularLocation>
</comment>
<evidence type="ECO:0000256" key="3">
    <source>
        <dbReference type="ARBA" id="ARBA00022692"/>
    </source>
</evidence>
<feature type="transmembrane region" description="Helical" evidence="11">
    <location>
        <begin position="129"/>
        <end position="151"/>
    </location>
</feature>
<keyword evidence="8 9" id="KW-0739">Sodium transport</keyword>
<evidence type="ECO:0000256" key="8">
    <source>
        <dbReference type="ARBA" id="ARBA00023201"/>
    </source>
</evidence>
<keyword evidence="3 9" id="KW-0812">Transmembrane</keyword>
<reference evidence="13 14" key="1">
    <citation type="submission" date="2013-03" db="EMBL/GenBank/DDBJ databases">
        <title>The Genome Sequence of Capronia coronata CBS 617.96.</title>
        <authorList>
            <consortium name="The Broad Institute Genomics Platform"/>
            <person name="Cuomo C."/>
            <person name="de Hoog S."/>
            <person name="Gorbushina A."/>
            <person name="Walker B."/>
            <person name="Young S.K."/>
            <person name="Zeng Q."/>
            <person name="Gargeya S."/>
            <person name="Fitzgerald M."/>
            <person name="Haas B."/>
            <person name="Abouelleil A."/>
            <person name="Allen A.W."/>
            <person name="Alvarado L."/>
            <person name="Arachchi H.M."/>
            <person name="Berlin A.M."/>
            <person name="Chapman S.B."/>
            <person name="Gainer-Dewar J."/>
            <person name="Goldberg J."/>
            <person name="Griggs A."/>
            <person name="Gujja S."/>
            <person name="Hansen M."/>
            <person name="Howarth C."/>
            <person name="Imamovic A."/>
            <person name="Ireland A."/>
            <person name="Larimer J."/>
            <person name="McCowan C."/>
            <person name="Murphy C."/>
            <person name="Pearson M."/>
            <person name="Poon T.W."/>
            <person name="Priest M."/>
            <person name="Roberts A."/>
            <person name="Saif S."/>
            <person name="Shea T."/>
            <person name="Sisk P."/>
            <person name="Sykes S."/>
            <person name="Wortman J."/>
            <person name="Nusbaum C."/>
            <person name="Birren B."/>
        </authorList>
    </citation>
    <scope>NUCLEOTIDE SEQUENCE [LARGE SCALE GENOMIC DNA]</scope>
    <source>
        <strain evidence="13 14">CBS 617.96</strain>
    </source>
</reference>
<feature type="domain" description="Cation/H+ exchanger transmembrane" evidence="12">
    <location>
        <begin position="49"/>
        <end position="456"/>
    </location>
</feature>
<dbReference type="STRING" id="1182541.W9XTW0"/>
<dbReference type="GO" id="GO:0007035">
    <property type="term" value="P:vacuolar acidification"/>
    <property type="evidence" value="ECO:0007669"/>
    <property type="project" value="TreeGrafter"/>
</dbReference>